<evidence type="ECO:0000256" key="1">
    <source>
        <dbReference type="ARBA" id="ARBA00022553"/>
    </source>
</evidence>
<sequence>MTDSIHPIYTNNNYLNSLSQSGINYSIIATESDIEKIDTQLVPQIYLIDCNNLDLNQINSALNQCYKTKTPTLLLVWKFKSDISHLNFDDFVMMPPNNFELLTRAKTLISKANAISDPNLITVRGLTINKSTYEVTVYNQRIPLRFKEYEMLVLMATNVGKVYSREDLLSQIWGYDYFGGIRTVDVHIRRLRSKIEDGENIFIETVW</sequence>
<evidence type="ECO:0000259" key="4">
    <source>
        <dbReference type="PROSITE" id="PS51755"/>
    </source>
</evidence>
<name>A0A383D758_9ZZZZ</name>
<dbReference type="SUPFAM" id="SSF46894">
    <property type="entry name" value="C-terminal effector domain of the bipartite response regulators"/>
    <property type="match status" value="1"/>
</dbReference>
<keyword evidence="2" id="KW-0902">Two-component regulatory system</keyword>
<dbReference type="GO" id="GO:0000156">
    <property type="term" value="F:phosphorelay response regulator activity"/>
    <property type="evidence" value="ECO:0007669"/>
    <property type="project" value="TreeGrafter"/>
</dbReference>
<dbReference type="InterPro" id="IPR001867">
    <property type="entry name" value="OmpR/PhoB-type_DNA-bd"/>
</dbReference>
<gene>
    <name evidence="5" type="ORF">METZ01_LOCUS492963</name>
</gene>
<dbReference type="CDD" id="cd00383">
    <property type="entry name" value="trans_reg_C"/>
    <property type="match status" value="1"/>
</dbReference>
<dbReference type="SMART" id="SM00862">
    <property type="entry name" value="Trans_reg_C"/>
    <property type="match status" value="1"/>
</dbReference>
<accession>A0A383D758</accession>
<dbReference type="InterPro" id="IPR039420">
    <property type="entry name" value="WalR-like"/>
</dbReference>
<dbReference type="GO" id="GO:0006355">
    <property type="term" value="P:regulation of DNA-templated transcription"/>
    <property type="evidence" value="ECO:0007669"/>
    <property type="project" value="InterPro"/>
</dbReference>
<feature type="non-terminal residue" evidence="5">
    <location>
        <position position="207"/>
    </location>
</feature>
<dbReference type="InterPro" id="IPR016032">
    <property type="entry name" value="Sig_transdc_resp-reg_C-effctor"/>
</dbReference>
<dbReference type="GO" id="GO:0005829">
    <property type="term" value="C:cytosol"/>
    <property type="evidence" value="ECO:0007669"/>
    <property type="project" value="TreeGrafter"/>
</dbReference>
<feature type="domain" description="OmpR/PhoB-type" evidence="4">
    <location>
        <begin position="118"/>
        <end position="207"/>
    </location>
</feature>
<protein>
    <recommendedName>
        <fullName evidence="4">OmpR/PhoB-type domain-containing protein</fullName>
    </recommendedName>
</protein>
<keyword evidence="3" id="KW-0238">DNA-binding</keyword>
<proteinExistence type="predicted"/>
<dbReference type="PANTHER" id="PTHR48111">
    <property type="entry name" value="REGULATOR OF RPOS"/>
    <property type="match status" value="1"/>
</dbReference>
<dbReference type="GO" id="GO:0032993">
    <property type="term" value="C:protein-DNA complex"/>
    <property type="evidence" value="ECO:0007669"/>
    <property type="project" value="TreeGrafter"/>
</dbReference>
<evidence type="ECO:0000313" key="5">
    <source>
        <dbReference type="EMBL" id="SVE40109.1"/>
    </source>
</evidence>
<evidence type="ECO:0000256" key="3">
    <source>
        <dbReference type="ARBA" id="ARBA00023125"/>
    </source>
</evidence>
<dbReference type="Gene3D" id="1.10.10.10">
    <property type="entry name" value="Winged helix-like DNA-binding domain superfamily/Winged helix DNA-binding domain"/>
    <property type="match status" value="1"/>
</dbReference>
<dbReference type="GO" id="GO:0000976">
    <property type="term" value="F:transcription cis-regulatory region binding"/>
    <property type="evidence" value="ECO:0007669"/>
    <property type="project" value="TreeGrafter"/>
</dbReference>
<organism evidence="5">
    <name type="scientific">marine metagenome</name>
    <dbReference type="NCBI Taxonomy" id="408172"/>
    <lineage>
        <taxon>unclassified sequences</taxon>
        <taxon>metagenomes</taxon>
        <taxon>ecological metagenomes</taxon>
    </lineage>
</organism>
<evidence type="ECO:0000256" key="2">
    <source>
        <dbReference type="ARBA" id="ARBA00023012"/>
    </source>
</evidence>
<dbReference type="EMBL" id="UINC01214744">
    <property type="protein sequence ID" value="SVE40109.1"/>
    <property type="molecule type" value="Genomic_DNA"/>
</dbReference>
<dbReference type="Pfam" id="PF00486">
    <property type="entry name" value="Trans_reg_C"/>
    <property type="match status" value="1"/>
</dbReference>
<dbReference type="AlphaFoldDB" id="A0A383D758"/>
<dbReference type="PROSITE" id="PS51755">
    <property type="entry name" value="OMPR_PHOB"/>
    <property type="match status" value="1"/>
</dbReference>
<dbReference type="InterPro" id="IPR036388">
    <property type="entry name" value="WH-like_DNA-bd_sf"/>
</dbReference>
<keyword evidence="1" id="KW-0597">Phosphoprotein</keyword>
<reference evidence="5" key="1">
    <citation type="submission" date="2018-05" db="EMBL/GenBank/DDBJ databases">
        <authorList>
            <person name="Lanie J.A."/>
            <person name="Ng W.-L."/>
            <person name="Kazmierczak K.M."/>
            <person name="Andrzejewski T.M."/>
            <person name="Davidsen T.M."/>
            <person name="Wayne K.J."/>
            <person name="Tettelin H."/>
            <person name="Glass J.I."/>
            <person name="Rusch D."/>
            <person name="Podicherti R."/>
            <person name="Tsui H.-C.T."/>
            <person name="Winkler M.E."/>
        </authorList>
    </citation>
    <scope>NUCLEOTIDE SEQUENCE</scope>
</reference>
<dbReference type="PANTHER" id="PTHR48111:SF40">
    <property type="entry name" value="PHOSPHATE REGULON TRANSCRIPTIONAL REGULATORY PROTEIN PHOB"/>
    <property type="match status" value="1"/>
</dbReference>